<evidence type="ECO:0000313" key="11">
    <source>
        <dbReference type="Proteomes" id="UP001294412"/>
    </source>
</evidence>
<keyword evidence="6 9" id="KW-0489">Methyltransferase</keyword>
<reference evidence="10 11" key="1">
    <citation type="submission" date="2023-12" db="EMBL/GenBank/DDBJ databases">
        <title>Description of Novel Strain Fulvimarina sp. 2208YS6-2-32 isolated from Uroteuthis (Photololigo) edulis.</title>
        <authorList>
            <person name="Park J.-S."/>
        </authorList>
    </citation>
    <scope>NUCLEOTIDE SEQUENCE [LARGE SCALE GENOMIC DNA]</scope>
    <source>
        <strain evidence="10 11">2208YS6-2-32</strain>
    </source>
</reference>
<evidence type="ECO:0000256" key="2">
    <source>
        <dbReference type="ARBA" id="ARBA00004496"/>
    </source>
</evidence>
<feature type="binding site" evidence="9">
    <location>
        <position position="45"/>
    </location>
    <ligand>
        <name>S-adenosyl-L-methionine</name>
        <dbReference type="ChEBI" id="CHEBI:59789"/>
    </ligand>
</feature>
<dbReference type="InterPro" id="IPR008854">
    <property type="entry name" value="TPMT"/>
</dbReference>
<dbReference type="Proteomes" id="UP001294412">
    <property type="component" value="Unassembled WGS sequence"/>
</dbReference>
<comment type="caution">
    <text evidence="10">The sequence shown here is derived from an EMBL/GenBank/DDBJ whole genome shotgun (WGS) entry which is preliminary data.</text>
</comment>
<evidence type="ECO:0000256" key="7">
    <source>
        <dbReference type="ARBA" id="ARBA00022679"/>
    </source>
</evidence>
<dbReference type="NCBIfam" id="TIGR03840">
    <property type="entry name" value="TMPT_Se_Te"/>
    <property type="match status" value="1"/>
</dbReference>
<dbReference type="GO" id="GO:0008119">
    <property type="term" value="F:thiopurine S-methyltransferase activity"/>
    <property type="evidence" value="ECO:0007669"/>
    <property type="project" value="UniProtKB-EC"/>
</dbReference>
<dbReference type="SUPFAM" id="SSF53335">
    <property type="entry name" value="S-adenosyl-L-methionine-dependent methyltransferases"/>
    <property type="match status" value="1"/>
</dbReference>
<proteinExistence type="inferred from homology"/>
<comment type="similarity">
    <text evidence="3 9">Belongs to the class I-like SAM-binding methyltransferase superfamily. TPMT family.</text>
</comment>
<name>A0ABU5I0E9_9HYPH</name>
<evidence type="ECO:0000256" key="8">
    <source>
        <dbReference type="ARBA" id="ARBA00022691"/>
    </source>
</evidence>
<feature type="binding site" evidence="9">
    <location>
        <position position="10"/>
    </location>
    <ligand>
        <name>S-adenosyl-L-methionine</name>
        <dbReference type="ChEBI" id="CHEBI:59789"/>
    </ligand>
</feature>
<comment type="catalytic activity">
    <reaction evidence="1 9">
        <text>S-adenosyl-L-methionine + a thiopurine = S-adenosyl-L-homocysteine + a thiopurine S-methylether.</text>
        <dbReference type="EC" id="2.1.1.67"/>
    </reaction>
</comment>
<evidence type="ECO:0000256" key="9">
    <source>
        <dbReference type="HAMAP-Rule" id="MF_00812"/>
    </source>
</evidence>
<accession>A0ABU5I0E9</accession>
<sequence length="216" mass="24135">MDEAFWHERWKKGETAFHEGRPNRFLVAHFASLGLAAGARVFMPLCGKSVDIHWMLAEGFRVVGIDLSAIAISQLFDDLALTPVLRKQATGDGELILSSADRIDIFVGDLFALDAASLGPVDAVYDRAALVALPPPMRERYAHHIARITNTARQLVVSFDYDQALFDGPPFSVPQEEVERLYGPFYEIENLQQDRVPGGLKRRAEVDETALRLTKR</sequence>
<dbReference type="InterPro" id="IPR022474">
    <property type="entry name" value="Thiopur_S-MeTfrase_Se/Te_detox"/>
</dbReference>
<dbReference type="InterPro" id="IPR029063">
    <property type="entry name" value="SAM-dependent_MTases_sf"/>
</dbReference>
<gene>
    <name evidence="10" type="primary">tmpT</name>
    <name evidence="9" type="synonym">tpm</name>
    <name evidence="10" type="ORF">U0C82_00595</name>
</gene>
<dbReference type="Gene3D" id="3.40.50.150">
    <property type="entry name" value="Vaccinia Virus protein VP39"/>
    <property type="match status" value="1"/>
</dbReference>
<dbReference type="RefSeq" id="WP_322184838.1">
    <property type="nucleotide sequence ID" value="NZ_JAXLPB010000001.1"/>
</dbReference>
<evidence type="ECO:0000313" key="10">
    <source>
        <dbReference type="EMBL" id="MDY8107646.1"/>
    </source>
</evidence>
<dbReference type="PANTHER" id="PTHR10259:SF11">
    <property type="entry name" value="THIOPURINE S-METHYLTRANSFERASE"/>
    <property type="match status" value="1"/>
</dbReference>
<keyword evidence="8 9" id="KW-0949">S-adenosyl-L-methionine</keyword>
<dbReference type="Pfam" id="PF05724">
    <property type="entry name" value="TPMT"/>
    <property type="match status" value="1"/>
</dbReference>
<dbReference type="PANTHER" id="PTHR10259">
    <property type="entry name" value="THIOPURINE S-METHYLTRANSFERASE"/>
    <property type="match status" value="1"/>
</dbReference>
<comment type="subcellular location">
    <subcellularLocation>
        <location evidence="2 9">Cytoplasm</location>
    </subcellularLocation>
</comment>
<dbReference type="GO" id="GO:0032259">
    <property type="term" value="P:methylation"/>
    <property type="evidence" value="ECO:0007669"/>
    <property type="project" value="UniProtKB-KW"/>
</dbReference>
<protein>
    <recommendedName>
        <fullName evidence="4 9">Thiopurine S-methyltransferase</fullName>
        <ecNumber evidence="4 9">2.1.1.67</ecNumber>
    </recommendedName>
    <alternativeName>
        <fullName evidence="9">Thiopurine methyltransferase</fullName>
    </alternativeName>
</protein>
<keyword evidence="11" id="KW-1185">Reference proteome</keyword>
<dbReference type="PROSITE" id="PS51585">
    <property type="entry name" value="SAM_MT_TPMT"/>
    <property type="match status" value="1"/>
</dbReference>
<dbReference type="EMBL" id="JAXLPB010000001">
    <property type="protein sequence ID" value="MDY8107646.1"/>
    <property type="molecule type" value="Genomic_DNA"/>
</dbReference>
<evidence type="ECO:0000256" key="1">
    <source>
        <dbReference type="ARBA" id="ARBA00000903"/>
    </source>
</evidence>
<comment type="caution">
    <text evidence="9">Lacks conserved residue(s) required for the propagation of feature annotation.</text>
</comment>
<dbReference type="PIRSF" id="PIRSF023956">
    <property type="entry name" value="Thiopurine_S-methyltransferase"/>
    <property type="match status" value="1"/>
</dbReference>
<dbReference type="InterPro" id="IPR025835">
    <property type="entry name" value="Thiopurine_S-MeTrfase"/>
</dbReference>
<keyword evidence="7 9" id="KW-0808">Transferase</keyword>
<evidence type="ECO:0000256" key="4">
    <source>
        <dbReference type="ARBA" id="ARBA00011905"/>
    </source>
</evidence>
<feature type="binding site" evidence="9">
    <location>
        <position position="127"/>
    </location>
    <ligand>
        <name>S-adenosyl-L-methionine</name>
        <dbReference type="ChEBI" id="CHEBI:59789"/>
    </ligand>
</feature>
<keyword evidence="5 9" id="KW-0963">Cytoplasm</keyword>
<evidence type="ECO:0000256" key="3">
    <source>
        <dbReference type="ARBA" id="ARBA00008145"/>
    </source>
</evidence>
<dbReference type="EC" id="2.1.1.67" evidence="4 9"/>
<dbReference type="HAMAP" id="MF_00812">
    <property type="entry name" value="Thiopur_methtran"/>
    <property type="match status" value="1"/>
</dbReference>
<evidence type="ECO:0000256" key="5">
    <source>
        <dbReference type="ARBA" id="ARBA00022490"/>
    </source>
</evidence>
<evidence type="ECO:0000256" key="6">
    <source>
        <dbReference type="ARBA" id="ARBA00022603"/>
    </source>
</evidence>
<organism evidence="10 11">
    <name type="scientific">Fulvimarina uroteuthidis</name>
    <dbReference type="NCBI Taxonomy" id="3098149"/>
    <lineage>
        <taxon>Bacteria</taxon>
        <taxon>Pseudomonadati</taxon>
        <taxon>Pseudomonadota</taxon>
        <taxon>Alphaproteobacteria</taxon>
        <taxon>Hyphomicrobiales</taxon>
        <taxon>Aurantimonadaceae</taxon>
        <taxon>Fulvimarina</taxon>
    </lineage>
</organism>